<dbReference type="Proteomes" id="UP001237207">
    <property type="component" value="Unassembled WGS sequence"/>
</dbReference>
<evidence type="ECO:0000256" key="5">
    <source>
        <dbReference type="ARBA" id="ARBA00022984"/>
    </source>
</evidence>
<dbReference type="RefSeq" id="WP_307255731.1">
    <property type="nucleotide sequence ID" value="NZ_JAUSUC010000001.1"/>
</dbReference>
<dbReference type="Gene3D" id="3.40.710.10">
    <property type="entry name" value="DD-peptidase/beta-lactamase superfamily"/>
    <property type="match status" value="1"/>
</dbReference>
<dbReference type="InterPro" id="IPR018044">
    <property type="entry name" value="Peptidase_S11"/>
</dbReference>
<dbReference type="PRINTS" id="PR00725">
    <property type="entry name" value="DADACBPTASE1"/>
</dbReference>
<dbReference type="InterPro" id="IPR012338">
    <property type="entry name" value="Beta-lactam/transpept-like"/>
</dbReference>
<evidence type="ECO:0000256" key="9">
    <source>
        <dbReference type="RuleBase" id="RU004016"/>
    </source>
</evidence>
<evidence type="ECO:0000256" key="7">
    <source>
        <dbReference type="PIRSR" id="PIRSR618044-1"/>
    </source>
</evidence>
<feature type="signal peptide" evidence="10">
    <location>
        <begin position="1"/>
        <end position="25"/>
    </location>
</feature>
<evidence type="ECO:0000256" key="1">
    <source>
        <dbReference type="ARBA" id="ARBA00007164"/>
    </source>
</evidence>
<dbReference type="Gene3D" id="2.30.140.30">
    <property type="match status" value="1"/>
</dbReference>
<dbReference type="InterPro" id="IPR001967">
    <property type="entry name" value="Peptidase_S11_N"/>
</dbReference>
<dbReference type="EMBL" id="JAUSUC010000001">
    <property type="protein sequence ID" value="MDQ0213743.1"/>
    <property type="molecule type" value="Genomic_DNA"/>
</dbReference>
<dbReference type="GO" id="GO:0009002">
    <property type="term" value="F:serine-type D-Ala-D-Ala carboxypeptidase activity"/>
    <property type="evidence" value="ECO:0007669"/>
    <property type="project" value="UniProtKB-EC"/>
</dbReference>
<evidence type="ECO:0000256" key="3">
    <source>
        <dbReference type="ARBA" id="ARBA00022801"/>
    </source>
</evidence>
<keyword evidence="2 10" id="KW-0732">Signal</keyword>
<dbReference type="AlphaFoldDB" id="A0AAJ1SVR6"/>
<organism evidence="12 13">
    <name type="scientific">Oikeobacillus pervagus</name>
    <dbReference type="NCBI Taxonomy" id="1325931"/>
    <lineage>
        <taxon>Bacteria</taxon>
        <taxon>Bacillati</taxon>
        <taxon>Bacillota</taxon>
        <taxon>Bacilli</taxon>
        <taxon>Bacillales</taxon>
        <taxon>Bacillaceae</taxon>
        <taxon>Oikeobacillus</taxon>
    </lineage>
</organism>
<dbReference type="GO" id="GO:0006508">
    <property type="term" value="P:proteolysis"/>
    <property type="evidence" value="ECO:0007669"/>
    <property type="project" value="InterPro"/>
</dbReference>
<dbReference type="GO" id="GO:0071555">
    <property type="term" value="P:cell wall organization"/>
    <property type="evidence" value="ECO:0007669"/>
    <property type="project" value="UniProtKB-KW"/>
</dbReference>
<dbReference type="Pfam" id="PF00768">
    <property type="entry name" value="Peptidase_S11"/>
    <property type="match status" value="1"/>
</dbReference>
<evidence type="ECO:0000256" key="6">
    <source>
        <dbReference type="ARBA" id="ARBA00023316"/>
    </source>
</evidence>
<evidence type="ECO:0000256" key="2">
    <source>
        <dbReference type="ARBA" id="ARBA00022729"/>
    </source>
</evidence>
<evidence type="ECO:0000259" key="11">
    <source>
        <dbReference type="Pfam" id="PF00768"/>
    </source>
</evidence>
<evidence type="ECO:0000256" key="10">
    <source>
        <dbReference type="SAM" id="SignalP"/>
    </source>
</evidence>
<feature type="active site" description="Proton acceptor" evidence="7">
    <location>
        <position position="61"/>
    </location>
</feature>
<dbReference type="PANTHER" id="PTHR21581:SF33">
    <property type="entry name" value="D-ALANYL-D-ALANINE CARBOXYPEPTIDASE DACB"/>
    <property type="match status" value="1"/>
</dbReference>
<keyword evidence="3 12" id="KW-0378">Hydrolase</keyword>
<name>A0AAJ1SVR6_9BACI</name>
<keyword evidence="6" id="KW-0961">Cell wall biogenesis/degradation</keyword>
<accession>A0AAJ1SVR6</accession>
<keyword evidence="12" id="KW-0121">Carboxypeptidase</keyword>
<keyword evidence="12" id="KW-0645">Protease</keyword>
<keyword evidence="5" id="KW-0573">Peptidoglycan synthesis</keyword>
<dbReference type="SUPFAM" id="SSF56601">
    <property type="entry name" value="beta-lactamase/transpeptidase-like"/>
    <property type="match status" value="1"/>
</dbReference>
<feature type="domain" description="Peptidase S11 D-alanyl-D-alanine carboxypeptidase A N-terminal" evidence="11">
    <location>
        <begin position="26"/>
        <end position="252"/>
    </location>
</feature>
<sequence length="381" mass="43593">MMKKIIYICFSFILLFTLIPKPAIASPPVSASSAILMDQNSGRVLYGKDPHEIKRIASITKIMTAILAIESDKLEDDVKISDQAVRAEGSSIFLKPGEKMKLEDLVYGLMLRSGNDAAVAIAEHVGGSQDGFVLLMNQKAREIGMKNTHFANPHGLDDHENHFSTAYDMALLTKYAMQNKKFRQISGTKVHRAPLPDSEWQRVWNNKNRLLTEKYEYCTGGKTGYTKRAKRTLVTTATKGDLDLIAVTLNAPDDWNDHIGMFEYGFDQYHPKIIVSEGVIKKVKHPVYKNKVFVKNEYIYPLKPKEEKKIRVEYKMLKPKKQWEKGKNVPDTVGKVVIYFNESPVKTMPIYYKKGKQEEKKDWKSIWKNLFYIQLGVRNHG</sequence>
<feature type="binding site" evidence="8">
    <location>
        <position position="222"/>
    </location>
    <ligand>
        <name>substrate</name>
    </ligand>
</feature>
<evidence type="ECO:0000256" key="4">
    <source>
        <dbReference type="ARBA" id="ARBA00022960"/>
    </source>
</evidence>
<gene>
    <name evidence="12" type="ORF">J2S13_000137</name>
</gene>
<reference evidence="12" key="1">
    <citation type="submission" date="2023-07" db="EMBL/GenBank/DDBJ databases">
        <title>Genomic Encyclopedia of Type Strains, Phase IV (KMG-IV): sequencing the most valuable type-strain genomes for metagenomic binning, comparative biology and taxonomic classification.</title>
        <authorList>
            <person name="Goeker M."/>
        </authorList>
    </citation>
    <scope>NUCLEOTIDE SEQUENCE</scope>
    <source>
        <strain evidence="12">DSM 23947</strain>
    </source>
</reference>
<keyword evidence="13" id="KW-1185">Reference proteome</keyword>
<dbReference type="EC" id="3.4.16.4" evidence="12"/>
<protein>
    <submittedName>
        <fullName evidence="12">D-alanyl-D-alanine carboxypeptidase</fullName>
        <ecNumber evidence="12">3.4.16.4</ecNumber>
    </submittedName>
</protein>
<keyword evidence="4" id="KW-0133">Cell shape</keyword>
<comment type="caution">
    <text evidence="12">The sequence shown here is derived from an EMBL/GenBank/DDBJ whole genome shotgun (WGS) entry which is preliminary data.</text>
</comment>
<comment type="similarity">
    <text evidence="1 9">Belongs to the peptidase S11 family.</text>
</comment>
<feature type="chain" id="PRO_5042535623" evidence="10">
    <location>
        <begin position="26"/>
        <end position="381"/>
    </location>
</feature>
<dbReference type="GO" id="GO:0008360">
    <property type="term" value="P:regulation of cell shape"/>
    <property type="evidence" value="ECO:0007669"/>
    <property type="project" value="UniProtKB-KW"/>
</dbReference>
<dbReference type="GO" id="GO:0009252">
    <property type="term" value="P:peptidoglycan biosynthetic process"/>
    <property type="evidence" value="ECO:0007669"/>
    <property type="project" value="UniProtKB-KW"/>
</dbReference>
<feature type="active site" evidence="7">
    <location>
        <position position="113"/>
    </location>
</feature>
<evidence type="ECO:0000313" key="13">
    <source>
        <dbReference type="Proteomes" id="UP001237207"/>
    </source>
</evidence>
<feature type="active site" description="Acyl-ester intermediate" evidence="7">
    <location>
        <position position="58"/>
    </location>
</feature>
<evidence type="ECO:0000313" key="12">
    <source>
        <dbReference type="EMBL" id="MDQ0213743.1"/>
    </source>
</evidence>
<evidence type="ECO:0000256" key="8">
    <source>
        <dbReference type="PIRSR" id="PIRSR618044-2"/>
    </source>
</evidence>
<dbReference type="PANTHER" id="PTHR21581">
    <property type="entry name" value="D-ALANYL-D-ALANINE CARBOXYPEPTIDASE"/>
    <property type="match status" value="1"/>
</dbReference>
<proteinExistence type="inferred from homology"/>